<proteinExistence type="predicted"/>
<comment type="caution">
    <text evidence="2">The sequence shown here is derived from an EMBL/GenBank/DDBJ whole genome shotgun (WGS) entry which is preliminary data.</text>
</comment>
<dbReference type="InterPro" id="IPR014895">
    <property type="entry name" value="Alginate_lyase_2"/>
</dbReference>
<evidence type="ECO:0000259" key="1">
    <source>
        <dbReference type="Pfam" id="PF08787"/>
    </source>
</evidence>
<feature type="domain" description="Alginate lyase 2" evidence="1">
    <location>
        <begin position="36"/>
        <end position="249"/>
    </location>
</feature>
<dbReference type="Proteomes" id="UP000177913">
    <property type="component" value="Unassembled WGS sequence"/>
</dbReference>
<reference evidence="2 3" key="1">
    <citation type="journal article" date="2016" name="Nat. Commun.">
        <title>Thousands of microbial genomes shed light on interconnected biogeochemical processes in an aquifer system.</title>
        <authorList>
            <person name="Anantharaman K."/>
            <person name="Brown C.T."/>
            <person name="Hug L.A."/>
            <person name="Sharon I."/>
            <person name="Castelle C.J."/>
            <person name="Probst A.J."/>
            <person name="Thomas B.C."/>
            <person name="Singh A."/>
            <person name="Wilkins M.J."/>
            <person name="Karaoz U."/>
            <person name="Brodie E.L."/>
            <person name="Williams K.H."/>
            <person name="Hubbard S.S."/>
            <person name="Banfield J.F."/>
        </authorList>
    </citation>
    <scope>NUCLEOTIDE SEQUENCE [LARGE SCALE GENOMIC DNA]</scope>
</reference>
<dbReference type="SUPFAM" id="SSF49899">
    <property type="entry name" value="Concanavalin A-like lectins/glucanases"/>
    <property type="match status" value="1"/>
</dbReference>
<evidence type="ECO:0000313" key="3">
    <source>
        <dbReference type="Proteomes" id="UP000177913"/>
    </source>
</evidence>
<dbReference type="AlphaFoldDB" id="A0A1F7GWS9"/>
<protein>
    <recommendedName>
        <fullName evidence="1">Alginate lyase 2 domain-containing protein</fullName>
    </recommendedName>
</protein>
<gene>
    <name evidence="2" type="ORF">A3C25_05565</name>
</gene>
<dbReference type="Pfam" id="PF08787">
    <property type="entry name" value="Alginate_lyase2"/>
    <property type="match status" value="1"/>
</dbReference>
<dbReference type="Gene3D" id="2.60.120.200">
    <property type="match status" value="1"/>
</dbReference>
<evidence type="ECO:0000313" key="2">
    <source>
        <dbReference type="EMBL" id="OGK23547.1"/>
    </source>
</evidence>
<sequence length="250" mass="27592">MTTTFTPTSSDSPIPTAVPTLLPTPSAQSVQISHPFDLTNWKLTLPIGESKNPKEILQPELANYVIDPWFIPVTGGLRFRAAVNGVTTGGSKYPRSELREMTDNGKNRASWSSKSGKHTMFLDQAITAVPQVKKHVVAGQIHDDDDDVIVIRLDYPVLYVNVDGDNEYVLDSDYTLGKRFSVKFEVSEGQTRVYYNGSAEPVYTLSKEYSGGYFKAGSYTQSNCSKEESASCNESNFGEVVIYNLAVSHQ</sequence>
<dbReference type="EMBL" id="MFZO01000046">
    <property type="protein sequence ID" value="OGK23547.1"/>
    <property type="molecule type" value="Genomic_DNA"/>
</dbReference>
<accession>A0A1F7GWS9</accession>
<name>A0A1F7GWS9_9BACT</name>
<organism evidence="2 3">
    <name type="scientific">Candidatus Roizmanbacteria bacterium RIFCSPHIGHO2_02_FULL_38_11</name>
    <dbReference type="NCBI Taxonomy" id="1802039"/>
    <lineage>
        <taxon>Bacteria</taxon>
        <taxon>Candidatus Roizmaniibacteriota</taxon>
    </lineage>
</organism>
<dbReference type="InterPro" id="IPR013320">
    <property type="entry name" value="ConA-like_dom_sf"/>
</dbReference>